<protein>
    <submittedName>
        <fullName evidence="1">Uncharacterized protein</fullName>
    </submittedName>
</protein>
<reference evidence="1 2" key="1">
    <citation type="submission" date="2012-05" db="EMBL/GenBank/DDBJ databases">
        <title>Finished chromosome of genome of Chamaesiphon sp. PCC 6605.</title>
        <authorList>
            <consortium name="US DOE Joint Genome Institute"/>
            <person name="Gugger M."/>
            <person name="Coursin T."/>
            <person name="Rippka R."/>
            <person name="Tandeau De Marsac N."/>
            <person name="Huntemann M."/>
            <person name="Wei C.-L."/>
            <person name="Han J."/>
            <person name="Detter J.C."/>
            <person name="Han C."/>
            <person name="Tapia R."/>
            <person name="Chen A."/>
            <person name="Kyrpides N."/>
            <person name="Mavromatis K."/>
            <person name="Markowitz V."/>
            <person name="Szeto E."/>
            <person name="Ivanova N."/>
            <person name="Pagani I."/>
            <person name="Pati A."/>
            <person name="Goodwin L."/>
            <person name="Nordberg H.P."/>
            <person name="Cantor M.N."/>
            <person name="Hua S.X."/>
            <person name="Woyke T."/>
            <person name="Kerfeld C.A."/>
        </authorList>
    </citation>
    <scope>NUCLEOTIDE SEQUENCE [LARGE SCALE GENOMIC DNA]</scope>
    <source>
        <strain evidence="2">ATCC 27169 / PCC 6605</strain>
    </source>
</reference>
<dbReference type="AlphaFoldDB" id="K9UFK8"/>
<accession>K9UFK8</accession>
<dbReference type="HOGENOM" id="CLU_3231365_0_0_3"/>
<organism evidence="1 2">
    <name type="scientific">Chamaesiphon minutus (strain ATCC 27169 / PCC 6605)</name>
    <dbReference type="NCBI Taxonomy" id="1173020"/>
    <lineage>
        <taxon>Bacteria</taxon>
        <taxon>Bacillati</taxon>
        <taxon>Cyanobacteriota</taxon>
        <taxon>Cyanophyceae</taxon>
        <taxon>Gomontiellales</taxon>
        <taxon>Chamaesiphonaceae</taxon>
        <taxon>Chamaesiphon</taxon>
    </lineage>
</organism>
<dbReference type="Proteomes" id="UP000010366">
    <property type="component" value="Chromosome"/>
</dbReference>
<keyword evidence="2" id="KW-1185">Reference proteome</keyword>
<evidence type="ECO:0000313" key="1">
    <source>
        <dbReference type="EMBL" id="AFY93887.1"/>
    </source>
</evidence>
<gene>
    <name evidence="1" type="ORF">Cha6605_2851</name>
</gene>
<dbReference type="EMBL" id="CP003600">
    <property type="protein sequence ID" value="AFY93887.1"/>
    <property type="molecule type" value="Genomic_DNA"/>
</dbReference>
<name>K9UFK8_CHAP6</name>
<sequence>MVHHPFLAARFNSTLSLKNEISTRISTVEEIDEGVRVDCTTVG</sequence>
<dbReference type="KEGG" id="cmp:Cha6605_2851"/>
<evidence type="ECO:0000313" key="2">
    <source>
        <dbReference type="Proteomes" id="UP000010366"/>
    </source>
</evidence>
<proteinExistence type="predicted"/>